<proteinExistence type="predicted"/>
<evidence type="ECO:0000256" key="1">
    <source>
        <dbReference type="PROSITE-ProRule" id="PRU00042"/>
    </source>
</evidence>
<dbReference type="InterPro" id="IPR013087">
    <property type="entry name" value="Znf_C2H2_type"/>
</dbReference>
<reference evidence="3 4" key="1">
    <citation type="submission" date="2014-06" db="EMBL/GenBank/DDBJ databases">
        <authorList>
            <person name="Swart Estienne"/>
        </authorList>
    </citation>
    <scope>NUCLEOTIDE SEQUENCE [LARGE SCALE GENOMIC DNA]</scope>
    <source>
        <strain evidence="3 4">130c</strain>
    </source>
</reference>
<dbReference type="Proteomes" id="UP000039865">
    <property type="component" value="Unassembled WGS sequence"/>
</dbReference>
<dbReference type="PROSITE" id="PS50157">
    <property type="entry name" value="ZINC_FINGER_C2H2_2"/>
    <property type="match status" value="1"/>
</dbReference>
<accession>A0A078AAV2</accession>
<sequence>MQIGQQNFDDALYELEEVSKLVFSNEDNFFNDHLVCRICSQVFIDPWACSVCKITSCYQCLLKFILSRQWDENSNCLVRCTQNKFNGAPQYFTKANYILSHIIKTCTFRCNQCQKDFKGSVQLRQHQCKSQDDIQQQDLFQLQIGLNNKEQIIEQIGIDLTSIDQSAVLTNIKLDSFKEKVSENQMFSMNLKKPRYLKDLNPEGLNGEILNANEEYNDENYYGEYYNDYYDYGQDDQIQNGQQEEQQSDDQNKYEDIIKGNADQIEQCRQFDIELQSNQDKNLISKISQVLRVTPQHQDKYLIQDG</sequence>
<feature type="domain" description="C2H2-type" evidence="2">
    <location>
        <begin position="108"/>
        <end position="127"/>
    </location>
</feature>
<dbReference type="InParanoid" id="A0A078AAV2"/>
<dbReference type="EMBL" id="CCKQ01007909">
    <property type="protein sequence ID" value="CDW79339.1"/>
    <property type="molecule type" value="Genomic_DNA"/>
</dbReference>
<dbReference type="SUPFAM" id="SSF57850">
    <property type="entry name" value="RING/U-box"/>
    <property type="match status" value="1"/>
</dbReference>
<organism evidence="3 4">
    <name type="scientific">Stylonychia lemnae</name>
    <name type="common">Ciliate</name>
    <dbReference type="NCBI Taxonomy" id="5949"/>
    <lineage>
        <taxon>Eukaryota</taxon>
        <taxon>Sar</taxon>
        <taxon>Alveolata</taxon>
        <taxon>Ciliophora</taxon>
        <taxon>Intramacronucleata</taxon>
        <taxon>Spirotrichea</taxon>
        <taxon>Stichotrichia</taxon>
        <taxon>Sporadotrichida</taxon>
        <taxon>Oxytrichidae</taxon>
        <taxon>Stylonychinae</taxon>
        <taxon>Stylonychia</taxon>
    </lineage>
</organism>
<dbReference type="AlphaFoldDB" id="A0A078AAV2"/>
<evidence type="ECO:0000313" key="3">
    <source>
        <dbReference type="EMBL" id="CDW79339.1"/>
    </source>
</evidence>
<name>A0A078AAV2_STYLE</name>
<keyword evidence="1" id="KW-0479">Metal-binding</keyword>
<protein>
    <recommendedName>
        <fullName evidence="2">C2H2-type domain-containing protein</fullName>
    </recommendedName>
</protein>
<evidence type="ECO:0000259" key="2">
    <source>
        <dbReference type="PROSITE" id="PS50157"/>
    </source>
</evidence>
<keyword evidence="1" id="KW-0863">Zinc-finger</keyword>
<keyword evidence="4" id="KW-1185">Reference proteome</keyword>
<evidence type="ECO:0000313" key="4">
    <source>
        <dbReference type="Proteomes" id="UP000039865"/>
    </source>
</evidence>
<dbReference type="GO" id="GO:0008270">
    <property type="term" value="F:zinc ion binding"/>
    <property type="evidence" value="ECO:0007669"/>
    <property type="project" value="UniProtKB-KW"/>
</dbReference>
<keyword evidence="1" id="KW-0862">Zinc</keyword>
<gene>
    <name evidence="3" type="primary">Contig16373.g17437</name>
    <name evidence="3" type="ORF">STYLEM_8326</name>
</gene>